<name>A0A9X2WDB4_9GAMM</name>
<evidence type="ECO:0000256" key="1">
    <source>
        <dbReference type="ARBA" id="ARBA00008270"/>
    </source>
</evidence>
<feature type="active site" evidence="3">
    <location>
        <position position="49"/>
    </location>
</feature>
<evidence type="ECO:0000256" key="2">
    <source>
        <dbReference type="ARBA" id="ARBA00023235"/>
    </source>
</evidence>
<dbReference type="AlphaFoldDB" id="A0A9X2WDB4"/>
<evidence type="ECO:0000256" key="3">
    <source>
        <dbReference type="PIRSR" id="PIRSR016184-1"/>
    </source>
</evidence>
<evidence type="ECO:0000313" key="5">
    <source>
        <dbReference type="Proteomes" id="UP001147830"/>
    </source>
</evidence>
<dbReference type="InterPro" id="IPR003719">
    <property type="entry name" value="Phenazine_PhzF-like"/>
</dbReference>
<proteinExistence type="inferred from homology"/>
<dbReference type="PANTHER" id="PTHR13774">
    <property type="entry name" value="PHENAZINE BIOSYNTHESIS PROTEIN"/>
    <property type="match status" value="1"/>
</dbReference>
<dbReference type="SUPFAM" id="SSF54506">
    <property type="entry name" value="Diaminopimelate epimerase-like"/>
    <property type="match status" value="1"/>
</dbReference>
<protein>
    <submittedName>
        <fullName evidence="4">PhzF family phenazine biosynthesis protein</fullName>
    </submittedName>
</protein>
<keyword evidence="2" id="KW-0413">Isomerase</keyword>
<accession>A0A9X2WDB4</accession>
<dbReference type="PANTHER" id="PTHR13774:SF17">
    <property type="entry name" value="PHENAZINE BIOSYNTHESIS-LIKE DOMAIN-CONTAINING PROTEIN"/>
    <property type="match status" value="1"/>
</dbReference>
<comment type="similarity">
    <text evidence="1">Belongs to the PhzF family.</text>
</comment>
<dbReference type="PIRSF" id="PIRSF016184">
    <property type="entry name" value="PhzC_PhzF"/>
    <property type="match status" value="1"/>
</dbReference>
<reference evidence="4" key="2">
    <citation type="submission" date="2022-08" db="EMBL/GenBank/DDBJ databases">
        <authorList>
            <person name="Dong C."/>
        </authorList>
    </citation>
    <scope>NUCLEOTIDE SEQUENCE</scope>
    <source>
        <strain evidence="4">59MF3M-4</strain>
    </source>
</reference>
<dbReference type="Proteomes" id="UP001147830">
    <property type="component" value="Unassembled WGS sequence"/>
</dbReference>
<reference evidence="4" key="1">
    <citation type="journal article" date="2022" name="Front. Microbiol.">
        <title>Genome-based taxonomic rearrangement of Oceanobacter-related bacteria including the description of Thalassolituus hydrocarbonoclasticus sp. nov. and Thalassolituus pacificus sp. nov. and emended description of the genus Thalassolituus.</title>
        <authorList>
            <person name="Dong C."/>
            <person name="Wei L."/>
            <person name="Wang J."/>
            <person name="Lai Q."/>
            <person name="Huang Z."/>
            <person name="Shao Z."/>
        </authorList>
    </citation>
    <scope>NUCLEOTIDE SEQUENCE</scope>
    <source>
        <strain evidence="4">59MF3M-4</strain>
    </source>
</reference>
<dbReference type="EMBL" id="JAOANI010000012">
    <property type="protein sequence ID" value="MCT7358015.1"/>
    <property type="molecule type" value="Genomic_DNA"/>
</dbReference>
<keyword evidence="5" id="KW-1185">Reference proteome</keyword>
<dbReference type="Pfam" id="PF02567">
    <property type="entry name" value="PhzC-PhzF"/>
    <property type="match status" value="1"/>
</dbReference>
<dbReference type="RefSeq" id="WP_260974941.1">
    <property type="nucleotide sequence ID" value="NZ_JAOANI010000012.1"/>
</dbReference>
<comment type="caution">
    <text evidence="4">The sequence shown here is derived from an EMBL/GenBank/DDBJ whole genome shotgun (WGS) entry which is preliminary data.</text>
</comment>
<evidence type="ECO:0000313" key="4">
    <source>
        <dbReference type="EMBL" id="MCT7358015.1"/>
    </source>
</evidence>
<dbReference type="GO" id="GO:0005737">
    <property type="term" value="C:cytoplasm"/>
    <property type="evidence" value="ECO:0007669"/>
    <property type="project" value="TreeGrafter"/>
</dbReference>
<organism evidence="4 5">
    <name type="scientific">Thalassolituus pacificus</name>
    <dbReference type="NCBI Taxonomy" id="2975440"/>
    <lineage>
        <taxon>Bacteria</taxon>
        <taxon>Pseudomonadati</taxon>
        <taxon>Pseudomonadota</taxon>
        <taxon>Gammaproteobacteria</taxon>
        <taxon>Oceanospirillales</taxon>
        <taxon>Oceanospirillaceae</taxon>
        <taxon>Thalassolituus</taxon>
    </lineage>
</organism>
<dbReference type="Gene3D" id="3.10.310.10">
    <property type="entry name" value="Diaminopimelate Epimerase, Chain A, domain 1"/>
    <property type="match status" value="2"/>
</dbReference>
<dbReference type="NCBIfam" id="TIGR00654">
    <property type="entry name" value="PhzF_family"/>
    <property type="match status" value="1"/>
</dbReference>
<sequence>MRYSVYKIDAFIRQSVNGFSGNPAAIVPLQEWLSEDQMQAIAAENNLSETAFFVKNSDGIYHIRWFTPTTEVDLCGHATLAAAWVIRNELLDMREIIPFSTQEAGNLMVRALRNNDGGSGLLQLDFPARPGEMLDDTALQQQLEQALGQKVVAICNARDMLVELENEQALHDCQPNLALLSELDTFAVMVTARSDSEGYDFVSRFFAPRQGLDEDPVTGSSFCTLTPYWSKKLGKTQLNGWQCSARGGDAMLQLEHDRVLIAGRCFAYMKGEFALPEAMA</sequence>
<gene>
    <name evidence="4" type="ORF">NYR02_03130</name>
</gene>
<dbReference type="GO" id="GO:0016853">
    <property type="term" value="F:isomerase activity"/>
    <property type="evidence" value="ECO:0007669"/>
    <property type="project" value="UniProtKB-KW"/>
</dbReference>